<dbReference type="GO" id="GO:0003777">
    <property type="term" value="F:microtubule motor activity"/>
    <property type="evidence" value="ECO:0007669"/>
    <property type="project" value="InterPro"/>
</dbReference>
<dbReference type="Pfam" id="PF00225">
    <property type="entry name" value="Kinesin"/>
    <property type="match status" value="1"/>
</dbReference>
<name>A0A8W8J8Y6_MAGGI</name>
<protein>
    <recommendedName>
        <fullName evidence="6">Kinesin-like protein</fullName>
    </recommendedName>
</protein>
<accession>A0A8W8J8Y6</accession>
<keyword evidence="7" id="KW-0175">Coiled coil</keyword>
<evidence type="ECO:0000256" key="2">
    <source>
        <dbReference type="ARBA" id="ARBA00022741"/>
    </source>
</evidence>
<dbReference type="GO" id="GO:0005874">
    <property type="term" value="C:microtubule"/>
    <property type="evidence" value="ECO:0007669"/>
    <property type="project" value="UniProtKB-KW"/>
</dbReference>
<keyword evidence="9" id="KW-0472">Membrane</keyword>
<dbReference type="InterPro" id="IPR019821">
    <property type="entry name" value="Kinesin_motor_CS"/>
</dbReference>
<keyword evidence="9" id="KW-1133">Transmembrane helix</keyword>
<keyword evidence="4" id="KW-0963">Cytoplasm</keyword>
<feature type="domain" description="Kinesin motor" evidence="10">
    <location>
        <begin position="323"/>
        <end position="644"/>
    </location>
</feature>
<feature type="binding site" evidence="5">
    <location>
        <begin position="396"/>
        <end position="403"/>
    </location>
    <ligand>
        <name>ATP</name>
        <dbReference type="ChEBI" id="CHEBI:30616"/>
    </ligand>
</feature>
<evidence type="ECO:0000256" key="5">
    <source>
        <dbReference type="PROSITE-ProRule" id="PRU00283"/>
    </source>
</evidence>
<keyword evidence="4" id="KW-0206">Cytoskeleton</keyword>
<evidence type="ECO:0000256" key="3">
    <source>
        <dbReference type="ARBA" id="ARBA00022840"/>
    </source>
</evidence>
<dbReference type="GO" id="GO:0007018">
    <property type="term" value="P:microtubule-based movement"/>
    <property type="evidence" value="ECO:0007669"/>
    <property type="project" value="InterPro"/>
</dbReference>
<dbReference type="SMART" id="SM00129">
    <property type="entry name" value="KISc"/>
    <property type="match status" value="1"/>
</dbReference>
<evidence type="ECO:0000313" key="12">
    <source>
        <dbReference type="Proteomes" id="UP000005408"/>
    </source>
</evidence>
<feature type="transmembrane region" description="Helical" evidence="9">
    <location>
        <begin position="188"/>
        <end position="211"/>
    </location>
</feature>
<reference evidence="11" key="1">
    <citation type="submission" date="2022-08" db="UniProtKB">
        <authorList>
            <consortium name="EnsemblMetazoa"/>
        </authorList>
    </citation>
    <scope>IDENTIFICATION</scope>
    <source>
        <strain evidence="11">05x7-T-G4-1.051#20</strain>
    </source>
</reference>
<keyword evidence="12" id="KW-1185">Reference proteome</keyword>
<evidence type="ECO:0000256" key="6">
    <source>
        <dbReference type="RuleBase" id="RU000394"/>
    </source>
</evidence>
<dbReference type="GO" id="GO:0008017">
    <property type="term" value="F:microtubule binding"/>
    <property type="evidence" value="ECO:0007669"/>
    <property type="project" value="InterPro"/>
</dbReference>
<keyword evidence="9" id="KW-0812">Transmembrane</keyword>
<sequence length="654" mass="73427">MKGTGIGSFGFVLINGEAIQVNTKLQFNKDIFLWQFSACIGGCYDMKQTIQTVSGCPSTEAEWNVRAALKNCAAMCSDFSYHCLITKEMNAMIEVCAEPKYIQGYCTYFDTADDRIKGLYAADCSKYQNPCSTRYHSTKAFLYQDCYDLVRAYVTVHPSSTSSTPVNTNTLTNSTGNSSNNTSEEKSITTIVIAIVVVLVVITVIGVIIFIRLGKCSLLKRDAEAGNFLDIKTTEGGDLKETEILLDGNASKVEDEAPDLTAEIRRLTEEYEAKLAEVNKEIEILKSQTEKDMDDKEKLMRQVLEKNKECKTLNNRLQEAKGNIRVLCRIRKSESTNCLSATKTTVIIDRNTDPPKKFPFERVFDANSTQEVVYEEISELIRSFLDGYNLCIFAYGQTGSGKTYTMEGPQGKNAEMKHQGIIPRAMKQVFRSVEDFEVCGWTYQFRASYFELYNEAIQDLAKGSNDEGKNLTKGATENNRTSKPIITEKEVKTTEEVMKFYEESSKNRTSAKTARNERSSRSHAIFRLKMNGKVENIEGSQDTCSGTMTLVDLAGSERLDDSANISTNTETKKINLSLLELTKVLRSLRRKEKPVYRNSKLTHLLQDSLGGNSKTLMIVNVSPSEDCLKETERTLEFGREVSKVVLENVARKNK</sequence>
<evidence type="ECO:0000256" key="4">
    <source>
        <dbReference type="ARBA" id="ARBA00023212"/>
    </source>
</evidence>
<evidence type="ECO:0000256" key="1">
    <source>
        <dbReference type="ARBA" id="ARBA00004245"/>
    </source>
</evidence>
<dbReference type="Gene3D" id="3.40.850.10">
    <property type="entry name" value="Kinesin motor domain"/>
    <property type="match status" value="1"/>
</dbReference>
<evidence type="ECO:0000313" key="11">
    <source>
        <dbReference type="EnsemblMetazoa" id="G17875.1:cds"/>
    </source>
</evidence>
<feature type="coiled-coil region" evidence="7">
    <location>
        <begin position="250"/>
        <end position="323"/>
    </location>
</feature>
<evidence type="ECO:0000256" key="8">
    <source>
        <dbReference type="SAM" id="MobiDB-lite"/>
    </source>
</evidence>
<dbReference type="Proteomes" id="UP000005408">
    <property type="component" value="Unassembled WGS sequence"/>
</dbReference>
<dbReference type="EnsemblMetazoa" id="G17875.1">
    <property type="protein sequence ID" value="G17875.1:cds"/>
    <property type="gene ID" value="G17875"/>
</dbReference>
<dbReference type="InterPro" id="IPR027640">
    <property type="entry name" value="Kinesin-like_fam"/>
</dbReference>
<comment type="similarity">
    <text evidence="5 6">Belongs to the TRAFAC class myosin-kinesin ATPase superfamily. Kinesin family.</text>
</comment>
<keyword evidence="6" id="KW-0493">Microtubule</keyword>
<evidence type="ECO:0000256" key="7">
    <source>
        <dbReference type="SAM" id="Coils"/>
    </source>
</evidence>
<dbReference type="GO" id="GO:0005524">
    <property type="term" value="F:ATP binding"/>
    <property type="evidence" value="ECO:0007669"/>
    <property type="project" value="UniProtKB-UniRule"/>
</dbReference>
<dbReference type="PANTHER" id="PTHR47972">
    <property type="entry name" value="KINESIN-LIKE PROTEIN KLP-3"/>
    <property type="match status" value="1"/>
</dbReference>
<keyword evidence="2 5" id="KW-0547">Nucleotide-binding</keyword>
<dbReference type="SUPFAM" id="SSF52540">
    <property type="entry name" value="P-loop containing nucleoside triphosphate hydrolases"/>
    <property type="match status" value="1"/>
</dbReference>
<dbReference type="InterPro" id="IPR036961">
    <property type="entry name" value="Kinesin_motor_dom_sf"/>
</dbReference>
<proteinExistence type="inferred from homology"/>
<evidence type="ECO:0000259" key="10">
    <source>
        <dbReference type="PROSITE" id="PS50067"/>
    </source>
</evidence>
<dbReference type="InterPro" id="IPR027417">
    <property type="entry name" value="P-loop_NTPase"/>
</dbReference>
<organism evidence="11 12">
    <name type="scientific">Magallana gigas</name>
    <name type="common">Pacific oyster</name>
    <name type="synonym">Crassostrea gigas</name>
    <dbReference type="NCBI Taxonomy" id="29159"/>
    <lineage>
        <taxon>Eukaryota</taxon>
        <taxon>Metazoa</taxon>
        <taxon>Spiralia</taxon>
        <taxon>Lophotrochozoa</taxon>
        <taxon>Mollusca</taxon>
        <taxon>Bivalvia</taxon>
        <taxon>Autobranchia</taxon>
        <taxon>Pteriomorphia</taxon>
        <taxon>Ostreida</taxon>
        <taxon>Ostreoidea</taxon>
        <taxon>Ostreidae</taxon>
        <taxon>Magallana</taxon>
    </lineage>
</organism>
<evidence type="ECO:0000256" key="9">
    <source>
        <dbReference type="SAM" id="Phobius"/>
    </source>
</evidence>
<keyword evidence="5 6" id="KW-0505">Motor protein</keyword>
<dbReference type="InterPro" id="IPR001752">
    <property type="entry name" value="Kinesin_motor_dom"/>
</dbReference>
<comment type="subcellular location">
    <subcellularLocation>
        <location evidence="1">Cytoplasm</location>
        <location evidence="1">Cytoskeleton</location>
    </subcellularLocation>
</comment>
<dbReference type="PROSITE" id="PS00411">
    <property type="entry name" value="KINESIN_MOTOR_1"/>
    <property type="match status" value="1"/>
</dbReference>
<feature type="region of interest" description="Disordered" evidence="8">
    <location>
        <begin position="161"/>
        <end position="183"/>
    </location>
</feature>
<keyword evidence="3 5" id="KW-0067">ATP-binding</keyword>
<dbReference type="PRINTS" id="PR00380">
    <property type="entry name" value="KINESINHEAVY"/>
</dbReference>
<dbReference type="AlphaFoldDB" id="A0A8W8J8Y6"/>
<dbReference type="PROSITE" id="PS50067">
    <property type="entry name" value="KINESIN_MOTOR_2"/>
    <property type="match status" value="1"/>
</dbReference>